<reference evidence="1" key="2">
    <citation type="submission" date="2022-12" db="EMBL/GenBank/DDBJ databases">
        <authorList>
            <person name="Kardos G."/>
            <person name="Sarkozi R."/>
            <person name="Laczko L."/>
            <person name="Marton S."/>
            <person name="Makrai L."/>
            <person name="Banyai K."/>
            <person name="Fodor L."/>
        </authorList>
    </citation>
    <scope>NUCLEOTIDE SEQUENCE</scope>
    <source>
        <strain evidence="1">84/14</strain>
    </source>
</reference>
<gene>
    <name evidence="1" type="ORF">OYG11_11590</name>
</gene>
<dbReference type="EMBL" id="JAPQFC010000372">
    <property type="protein sequence ID" value="MCY6524845.1"/>
    <property type="molecule type" value="Genomic_DNA"/>
</dbReference>
<sequence length="82" mass="9025">IEASKKIQNKEYQEAKKAFEARLWAAVKCTQSYSGGSSGSSGSKVWLCPYCKKQKSGNVGRVRWHLLGMGKKEQSALCDSVP</sequence>
<organism evidence="1 2">
    <name type="scientific">Actinobacillus pleuropneumoniae</name>
    <name type="common">Haemophilus pleuropneumoniae</name>
    <dbReference type="NCBI Taxonomy" id="715"/>
    <lineage>
        <taxon>Bacteria</taxon>
        <taxon>Pseudomonadati</taxon>
        <taxon>Pseudomonadota</taxon>
        <taxon>Gammaproteobacteria</taxon>
        <taxon>Pasteurellales</taxon>
        <taxon>Pasteurellaceae</taxon>
        <taxon>Actinobacillus</taxon>
    </lineage>
</organism>
<evidence type="ECO:0000313" key="2">
    <source>
        <dbReference type="Proteomes" id="UP001077788"/>
    </source>
</evidence>
<comment type="caution">
    <text evidence="1">The sequence shown here is derived from an EMBL/GenBank/DDBJ whole genome shotgun (WGS) entry which is preliminary data.</text>
</comment>
<feature type="non-terminal residue" evidence="1">
    <location>
        <position position="82"/>
    </location>
</feature>
<dbReference type="Proteomes" id="UP001077788">
    <property type="component" value="Unassembled WGS sequence"/>
</dbReference>
<accession>A0A9Q4DJX0</accession>
<reference evidence="1" key="1">
    <citation type="journal article" date="2021" name="Vet Sci">
        <title>O-Serogroups and Pathovirotypes of Escherichia coli Isolated from Post-Weaning Piglets Showing Diarrhoea and/or Oedema in South Korea.</title>
        <authorList>
            <person name="Byun J.W."/>
            <person name="Moon B.Y."/>
            <person name="Do K.H."/>
            <person name="Lee K."/>
            <person name="Lee H.Y."/>
            <person name="Kim W.I."/>
            <person name="So B."/>
            <person name="Lee W.K."/>
        </authorList>
    </citation>
    <scope>NUCLEOTIDE SEQUENCE</scope>
    <source>
        <strain evidence="1">84/14</strain>
    </source>
</reference>
<dbReference type="RefSeq" id="WP_267991979.1">
    <property type="nucleotide sequence ID" value="NZ_JAPQFC010000372.1"/>
</dbReference>
<feature type="non-terminal residue" evidence="1">
    <location>
        <position position="1"/>
    </location>
</feature>
<protein>
    <submittedName>
        <fullName evidence="1">Uncharacterized protein</fullName>
    </submittedName>
</protein>
<evidence type="ECO:0000313" key="1">
    <source>
        <dbReference type="EMBL" id="MCY6524845.1"/>
    </source>
</evidence>
<name>A0A9Q4DJX0_ACTPL</name>
<proteinExistence type="predicted"/>
<dbReference type="AlphaFoldDB" id="A0A9Q4DJX0"/>